<dbReference type="EMBL" id="CP026304">
    <property type="protein sequence ID" value="AVZ73718.1"/>
    <property type="molecule type" value="Genomic_DNA"/>
</dbReference>
<accession>A0A2R4T3M5</accession>
<sequence length="154" mass="16653">MLMTLPLTMLTTATSAHAAEKCVAAPTEWAWYAAVGAPYYPVTLRDIKTHLYTGKQSAGAYARAYVPNGSYVSIDRSINAFSPTAAENTNGHGWRTNAQVTGNGGYDYCQAYHSGATGWTSTPVVQGRYHAVRPCLRVSGVLQCASMWYVDFDG</sequence>
<evidence type="ECO:0000256" key="1">
    <source>
        <dbReference type="SAM" id="SignalP"/>
    </source>
</evidence>
<proteinExistence type="predicted"/>
<dbReference type="Proteomes" id="UP000244201">
    <property type="component" value="Chromosome"/>
</dbReference>
<dbReference type="RefSeq" id="WP_108149396.1">
    <property type="nucleotide sequence ID" value="NZ_CP026304.1"/>
</dbReference>
<feature type="chain" id="PRO_5015315629" evidence="1">
    <location>
        <begin position="19"/>
        <end position="154"/>
    </location>
</feature>
<feature type="signal peptide" evidence="1">
    <location>
        <begin position="1"/>
        <end position="18"/>
    </location>
</feature>
<dbReference type="AlphaFoldDB" id="A0A2R4T3M5"/>
<dbReference type="OrthoDB" id="4329081at2"/>
<dbReference type="KEGG" id="slk:SLUN_17580"/>
<evidence type="ECO:0000313" key="2">
    <source>
        <dbReference type="EMBL" id="AVZ73718.1"/>
    </source>
</evidence>
<name>A0A2R4T3M5_9ACTN</name>
<evidence type="ECO:0000313" key="3">
    <source>
        <dbReference type="Proteomes" id="UP000244201"/>
    </source>
</evidence>
<keyword evidence="3" id="KW-1185">Reference proteome</keyword>
<dbReference type="GeneID" id="55657073"/>
<protein>
    <submittedName>
        <fullName evidence="2">Uncharacterized protein</fullName>
    </submittedName>
</protein>
<organism evidence="2 3">
    <name type="scientific">Streptomyces lunaelactis</name>
    <dbReference type="NCBI Taxonomy" id="1535768"/>
    <lineage>
        <taxon>Bacteria</taxon>
        <taxon>Bacillati</taxon>
        <taxon>Actinomycetota</taxon>
        <taxon>Actinomycetes</taxon>
        <taxon>Kitasatosporales</taxon>
        <taxon>Streptomycetaceae</taxon>
        <taxon>Streptomyces</taxon>
    </lineage>
</organism>
<reference evidence="2 3" key="1">
    <citation type="submission" date="2018-01" db="EMBL/GenBank/DDBJ databases">
        <title>Complete genome sequence of Streptomyces lunaelactis MM109T, a Ferroverdin A producer isolated from cave moonmilk deposits.</title>
        <authorList>
            <person name="Naome A."/>
            <person name="Martinet L."/>
            <person name="Maciejewska M."/>
            <person name="Anderssen S."/>
            <person name="Adam D."/>
            <person name="Tenconi E."/>
            <person name="Deflandre B."/>
            <person name="Arguelles-Arias A."/>
            <person name="Calusinska M."/>
            <person name="Copieters W."/>
            <person name="Karim L."/>
            <person name="Hanikenne M."/>
            <person name="Baurain D."/>
            <person name="van Wezel G."/>
            <person name="Smargiasso N."/>
            <person name="de Pauw E."/>
            <person name="Delfosse P."/>
            <person name="Rigali S."/>
        </authorList>
    </citation>
    <scope>NUCLEOTIDE SEQUENCE [LARGE SCALE GENOMIC DNA]</scope>
    <source>
        <strain evidence="2 3">MM109</strain>
    </source>
</reference>
<keyword evidence="1" id="KW-0732">Signal</keyword>
<gene>
    <name evidence="2" type="ORF">SLUN_17580</name>
</gene>